<protein>
    <submittedName>
        <fullName evidence="1">Uncharacterized protein</fullName>
    </submittedName>
</protein>
<keyword evidence="2" id="KW-1185">Reference proteome</keyword>
<dbReference type="EMBL" id="MT700412">
    <property type="protein sequence ID" value="QNI20429.1"/>
    <property type="molecule type" value="Genomic_DNA"/>
</dbReference>
<dbReference type="Proteomes" id="UP000515915">
    <property type="component" value="Segment"/>
</dbReference>
<name>A0A7G8AKI4_9CAUD</name>
<organism evidence="1 2">
    <name type="scientific">Bacillus phage 1_ICo-2020</name>
    <dbReference type="NCBI Taxonomy" id="2759272"/>
    <lineage>
        <taxon>Viruses</taxon>
        <taxon>Duplodnaviria</taxon>
        <taxon>Heunggongvirae</taxon>
        <taxon>Uroviricota</taxon>
        <taxon>Caudoviricetes</taxon>
        <taxon>Ehrlichviridae</taxon>
        <taxon>Suttonboningtonvirus</taxon>
        <taxon>Suttonboningtonvirus sv1ICo2020</taxon>
    </lineage>
</organism>
<proteinExistence type="predicted"/>
<sequence>MIAYIERKGSDSRDNPAEYLDLHEDQLWSFNSGHFQSTWSIEVDNLDDLLKEIRSHEKEVSWENTAWERMVKITIGDGR</sequence>
<evidence type="ECO:0000313" key="2">
    <source>
        <dbReference type="Proteomes" id="UP000515915"/>
    </source>
</evidence>
<accession>A0A7G8AKI4</accession>
<evidence type="ECO:0000313" key="1">
    <source>
        <dbReference type="EMBL" id="QNI20429.1"/>
    </source>
</evidence>
<reference evidence="1 2" key="1">
    <citation type="submission" date="2020-06" db="EMBL/GenBank/DDBJ databases">
        <authorList>
            <person name="Connerton I.F."/>
        </authorList>
    </citation>
    <scope>NUCLEOTIDE SEQUENCE [LARGE SCALE GENOMIC DNA]</scope>
</reference>